<evidence type="ECO:0000313" key="4">
    <source>
        <dbReference type="Proteomes" id="UP000319836"/>
    </source>
</evidence>
<accession>A0A538U051</accession>
<reference evidence="3 4" key="1">
    <citation type="journal article" date="2019" name="Nat. Microbiol.">
        <title>Mediterranean grassland soil C-N compound turnover is dependent on rainfall and depth, and is mediated by genomically divergent microorganisms.</title>
        <authorList>
            <person name="Diamond S."/>
            <person name="Andeer P.F."/>
            <person name="Li Z."/>
            <person name="Crits-Christoph A."/>
            <person name="Burstein D."/>
            <person name="Anantharaman K."/>
            <person name="Lane K.R."/>
            <person name="Thomas B.C."/>
            <person name="Pan C."/>
            <person name="Northen T.R."/>
            <person name="Banfield J.F."/>
        </authorList>
    </citation>
    <scope>NUCLEOTIDE SEQUENCE [LARGE SCALE GENOMIC DNA]</scope>
    <source>
        <strain evidence="3">WS_10</strain>
    </source>
</reference>
<dbReference type="EMBL" id="VBPA01000319">
    <property type="protein sequence ID" value="TMQ69252.1"/>
    <property type="molecule type" value="Genomic_DNA"/>
</dbReference>
<comment type="caution">
    <text evidence="3">The sequence shown here is derived from an EMBL/GenBank/DDBJ whole genome shotgun (WGS) entry which is preliminary data.</text>
</comment>
<dbReference type="Pfam" id="PF07705">
    <property type="entry name" value="CARDB"/>
    <property type="match status" value="1"/>
</dbReference>
<dbReference type="InterPro" id="IPR011635">
    <property type="entry name" value="CARDB"/>
</dbReference>
<gene>
    <name evidence="3" type="ORF">E6K80_12330</name>
</gene>
<feature type="compositionally biased region" description="Polar residues" evidence="1">
    <location>
        <begin position="185"/>
        <end position="194"/>
    </location>
</feature>
<feature type="non-terminal residue" evidence="3">
    <location>
        <position position="1"/>
    </location>
</feature>
<sequence length="232" mass="24654">PGYFTCTQASDYFVMHNHDDGTGVRYDIKLYVTDTGGLEDTAQVLARPEIDLAPSLVATTPDPPQVQSAVVYRFAIRNQGGMPAPVSRWTLSVDGVAIAQGDTAVAARDSVVLAISLPPQFPLGVHTLRLVADTIGQVAEVSEANNATTRPVSFESGPVPTSRGPGSSRSRAPRRTEPSPGCAGPTTSPPSASCATGRHAPWPTRSWPRCPRRRVMRCCSAVSRRTSVITTT</sequence>
<dbReference type="InterPro" id="IPR013783">
    <property type="entry name" value="Ig-like_fold"/>
</dbReference>
<feature type="region of interest" description="Disordered" evidence="1">
    <location>
        <begin position="146"/>
        <end position="207"/>
    </location>
</feature>
<evidence type="ECO:0000259" key="2">
    <source>
        <dbReference type="Pfam" id="PF07705"/>
    </source>
</evidence>
<protein>
    <recommendedName>
        <fullName evidence="2">CARDB domain-containing protein</fullName>
    </recommendedName>
</protein>
<evidence type="ECO:0000313" key="3">
    <source>
        <dbReference type="EMBL" id="TMQ69252.1"/>
    </source>
</evidence>
<dbReference type="Proteomes" id="UP000319836">
    <property type="component" value="Unassembled WGS sequence"/>
</dbReference>
<dbReference type="AlphaFoldDB" id="A0A538U051"/>
<name>A0A538U051_UNCEI</name>
<feature type="compositionally biased region" description="Low complexity" evidence="1">
    <location>
        <begin position="156"/>
        <end position="170"/>
    </location>
</feature>
<evidence type="ECO:0000256" key="1">
    <source>
        <dbReference type="SAM" id="MobiDB-lite"/>
    </source>
</evidence>
<proteinExistence type="predicted"/>
<organism evidence="3 4">
    <name type="scientific">Eiseniibacteriota bacterium</name>
    <dbReference type="NCBI Taxonomy" id="2212470"/>
    <lineage>
        <taxon>Bacteria</taxon>
        <taxon>Candidatus Eiseniibacteriota</taxon>
    </lineage>
</organism>
<feature type="domain" description="CARDB" evidence="2">
    <location>
        <begin position="57"/>
        <end position="149"/>
    </location>
</feature>
<dbReference type="Gene3D" id="2.60.40.10">
    <property type="entry name" value="Immunoglobulins"/>
    <property type="match status" value="1"/>
</dbReference>